<name>A0AC61RGS0_9BACT</name>
<reference evidence="1" key="1">
    <citation type="submission" date="2019-04" db="EMBL/GenBank/DDBJ databases">
        <title>Microbes associate with the intestines of laboratory mice.</title>
        <authorList>
            <person name="Navarre W."/>
            <person name="Wong E."/>
            <person name="Huang K."/>
            <person name="Tropini C."/>
            <person name="Ng K."/>
            <person name="Yu B."/>
        </authorList>
    </citation>
    <scope>NUCLEOTIDE SEQUENCE</scope>
    <source>
        <strain evidence="1">NM04_E33</strain>
    </source>
</reference>
<evidence type="ECO:0000313" key="2">
    <source>
        <dbReference type="Proteomes" id="UP000306319"/>
    </source>
</evidence>
<dbReference type="EMBL" id="SRYB01000011">
    <property type="protein sequence ID" value="TGY78679.1"/>
    <property type="molecule type" value="Genomic_DNA"/>
</dbReference>
<gene>
    <name evidence="1" type="ORF">E5331_08865</name>
</gene>
<proteinExistence type="predicted"/>
<protein>
    <submittedName>
        <fullName evidence="1">Uncharacterized protein</fullName>
    </submittedName>
</protein>
<sequence>MTSKELQKMLDTTRRDVGREHGFRQSSYINFKVENGYFFCLYFSLEEARLEVKPMYADDLWWEIWEANENMREPLSLRGKGAYALSGQVLTKIAIFGDRRDFDNIDIRQFYERVFNEANTEIERFLLLNPDADSFVPDESRTYHDPDRLLYLMTLIHSGNNQEVLSIIKEARQNKHRCEFRSGLFEDSYTYIRRWCKRDGFFNNIGRSIHNLMNLIVKTKTFAVMGMGFNISNHNKLYNPHNGRIFEGSILLALITSSLYLFDSYDLAWIILALYIVRVFIILIKRSDKRELRYEAEYMSLPITNKRKFKIISWAIVILLYLYSFCIIFYATKD</sequence>
<accession>A0AC61RGS0</accession>
<evidence type="ECO:0000313" key="1">
    <source>
        <dbReference type="EMBL" id="TGY78679.1"/>
    </source>
</evidence>
<dbReference type="Proteomes" id="UP000306319">
    <property type="component" value="Unassembled WGS sequence"/>
</dbReference>
<keyword evidence="2" id="KW-1185">Reference proteome</keyword>
<comment type="caution">
    <text evidence="1">The sequence shown here is derived from an EMBL/GenBank/DDBJ whole genome shotgun (WGS) entry which is preliminary data.</text>
</comment>
<organism evidence="1 2">
    <name type="scientific">Lepagella muris</name>
    <dbReference type="NCBI Taxonomy" id="3032870"/>
    <lineage>
        <taxon>Bacteria</taxon>
        <taxon>Pseudomonadati</taxon>
        <taxon>Bacteroidota</taxon>
        <taxon>Bacteroidia</taxon>
        <taxon>Bacteroidales</taxon>
        <taxon>Muribaculaceae</taxon>
        <taxon>Lepagella</taxon>
    </lineage>
</organism>